<accession>F1YZZ4</accession>
<dbReference type="EMBL" id="AEUT02000001">
    <property type="protein sequence ID" value="EGE53998.1"/>
    <property type="molecule type" value="Genomic_DNA"/>
</dbReference>
<dbReference type="HOGENOM" id="CLU_3012435_0_0_9"/>
<evidence type="ECO:0000313" key="2">
    <source>
        <dbReference type="Proteomes" id="UP000003732"/>
    </source>
</evidence>
<protein>
    <recommendedName>
        <fullName evidence="3">Lactococcin 972 family bacteriocin</fullName>
    </recommendedName>
</protein>
<proteinExistence type="predicted"/>
<dbReference type="InterPro" id="IPR006540">
    <property type="entry name" value="Lactococcin_972"/>
</dbReference>
<dbReference type="Proteomes" id="UP000003732">
    <property type="component" value="Unassembled WGS sequence"/>
</dbReference>
<reference evidence="1 2" key="1">
    <citation type="submission" date="2011-02" db="EMBL/GenBank/DDBJ databases">
        <authorList>
            <person name="Stanhope M.J."/>
            <person name="Durkin A.S."/>
            <person name="Hostetler J."/>
            <person name="Kim M."/>
            <person name="Radune D."/>
            <person name="Singh I."/>
            <person name="Town C.D."/>
        </authorList>
    </citation>
    <scope>NUCLEOTIDE SEQUENCE [LARGE SCALE GENOMIC DNA]</scope>
    <source>
        <strain evidence="1 2">NCFD 2020</strain>
    </source>
</reference>
<sequence>MLISGTVLAASVDGETWHYGVGYTGTYGYSNYHHPNRSHTARRSFLVMWRNLWAKL</sequence>
<evidence type="ECO:0000313" key="1">
    <source>
        <dbReference type="EMBL" id="EGE53998.1"/>
    </source>
</evidence>
<dbReference type="GeneID" id="93796121"/>
<gene>
    <name evidence="1" type="ORF">SPB_1796</name>
</gene>
<organism evidence="1 2">
    <name type="scientific">Streptococcus parauberis NCFD 2020</name>
    <dbReference type="NCBI Taxonomy" id="873447"/>
    <lineage>
        <taxon>Bacteria</taxon>
        <taxon>Bacillati</taxon>
        <taxon>Bacillota</taxon>
        <taxon>Bacilli</taxon>
        <taxon>Lactobacillales</taxon>
        <taxon>Streptococcaceae</taxon>
        <taxon>Streptococcus</taxon>
    </lineage>
</organism>
<comment type="caution">
    <text evidence="1">The sequence shown here is derived from an EMBL/GenBank/DDBJ whole genome shotgun (WGS) entry which is preliminary data.</text>
</comment>
<name>F1YZZ4_9STRE</name>
<dbReference type="RefSeq" id="WP_003104165.1">
    <property type="nucleotide sequence ID" value="NZ_AEUT02000001.1"/>
</dbReference>
<dbReference type="AlphaFoldDB" id="F1YZZ4"/>
<evidence type="ECO:0008006" key="3">
    <source>
        <dbReference type="Google" id="ProtNLM"/>
    </source>
</evidence>
<dbReference type="Pfam" id="PF09683">
    <property type="entry name" value="Lactococcin_972"/>
    <property type="match status" value="1"/>
</dbReference>